<dbReference type="Proteomes" id="UP000308197">
    <property type="component" value="Unassembled WGS sequence"/>
</dbReference>
<organism evidence="2 3">
    <name type="scientific">Polyporus arcularius HHB13444</name>
    <dbReference type="NCBI Taxonomy" id="1314778"/>
    <lineage>
        <taxon>Eukaryota</taxon>
        <taxon>Fungi</taxon>
        <taxon>Dikarya</taxon>
        <taxon>Basidiomycota</taxon>
        <taxon>Agaricomycotina</taxon>
        <taxon>Agaricomycetes</taxon>
        <taxon>Polyporales</taxon>
        <taxon>Polyporaceae</taxon>
        <taxon>Polyporus</taxon>
    </lineage>
</organism>
<dbReference type="STRING" id="1314778.A0A5C3P1V5"/>
<evidence type="ECO:0008006" key="4">
    <source>
        <dbReference type="Google" id="ProtNLM"/>
    </source>
</evidence>
<evidence type="ECO:0000313" key="3">
    <source>
        <dbReference type="Proteomes" id="UP000308197"/>
    </source>
</evidence>
<protein>
    <recommendedName>
        <fullName evidence="4">BTB domain-containing protein</fullName>
    </recommendedName>
</protein>
<sequence>MADSHCQDCLPPNKRPRVNPEAVDASPTPVVRLVQDAERDEEFWLEDGNIILVTTLRPTAFRVYKALLARQVEAFADMFASSTAQESESYQGCPVVQLADAPEDLRHLLRVLVPTTDPLFCRAKDGPLPTLHQFSAIIRLSHKYRIERLQEQALTVLKDQYCNTLNAYDRRVSVYAPPVSESCIPTTHMIEIIELARLTDTTSLLPVAFYETQGMLLELLMDGWLRENGTVVHLSRGDLQRCVNSRADFHNASLDRTLRMVRLADTVTCELGCRPTLIHFCGGLDSDMYLCLEDPLGRDTSQCSWSWLVENYDCYPDGIAPCETCIAKVRAQEKEDREKLWARLPWIFSIEVPGWPALPT</sequence>
<dbReference type="InParanoid" id="A0A5C3P1V5"/>
<dbReference type="EMBL" id="ML211391">
    <property type="protein sequence ID" value="TFK83471.1"/>
    <property type="molecule type" value="Genomic_DNA"/>
</dbReference>
<gene>
    <name evidence="2" type="ORF">K466DRAFT_655214</name>
</gene>
<feature type="region of interest" description="Disordered" evidence="1">
    <location>
        <begin position="1"/>
        <end position="24"/>
    </location>
</feature>
<dbReference type="AlphaFoldDB" id="A0A5C3P1V5"/>
<evidence type="ECO:0000256" key="1">
    <source>
        <dbReference type="SAM" id="MobiDB-lite"/>
    </source>
</evidence>
<proteinExistence type="predicted"/>
<reference evidence="2 3" key="1">
    <citation type="journal article" date="2019" name="Nat. Ecol. Evol.">
        <title>Megaphylogeny resolves global patterns of mushroom evolution.</title>
        <authorList>
            <person name="Varga T."/>
            <person name="Krizsan K."/>
            <person name="Foldi C."/>
            <person name="Dima B."/>
            <person name="Sanchez-Garcia M."/>
            <person name="Sanchez-Ramirez S."/>
            <person name="Szollosi G.J."/>
            <person name="Szarkandi J.G."/>
            <person name="Papp V."/>
            <person name="Albert L."/>
            <person name="Andreopoulos W."/>
            <person name="Angelini C."/>
            <person name="Antonin V."/>
            <person name="Barry K.W."/>
            <person name="Bougher N.L."/>
            <person name="Buchanan P."/>
            <person name="Buyck B."/>
            <person name="Bense V."/>
            <person name="Catcheside P."/>
            <person name="Chovatia M."/>
            <person name="Cooper J."/>
            <person name="Damon W."/>
            <person name="Desjardin D."/>
            <person name="Finy P."/>
            <person name="Geml J."/>
            <person name="Haridas S."/>
            <person name="Hughes K."/>
            <person name="Justo A."/>
            <person name="Karasinski D."/>
            <person name="Kautmanova I."/>
            <person name="Kiss B."/>
            <person name="Kocsube S."/>
            <person name="Kotiranta H."/>
            <person name="LaButti K.M."/>
            <person name="Lechner B.E."/>
            <person name="Liimatainen K."/>
            <person name="Lipzen A."/>
            <person name="Lukacs Z."/>
            <person name="Mihaltcheva S."/>
            <person name="Morgado L.N."/>
            <person name="Niskanen T."/>
            <person name="Noordeloos M.E."/>
            <person name="Ohm R.A."/>
            <person name="Ortiz-Santana B."/>
            <person name="Ovrebo C."/>
            <person name="Racz N."/>
            <person name="Riley R."/>
            <person name="Savchenko A."/>
            <person name="Shiryaev A."/>
            <person name="Soop K."/>
            <person name="Spirin V."/>
            <person name="Szebenyi C."/>
            <person name="Tomsovsky M."/>
            <person name="Tulloss R.E."/>
            <person name="Uehling J."/>
            <person name="Grigoriev I.V."/>
            <person name="Vagvolgyi C."/>
            <person name="Papp T."/>
            <person name="Martin F.M."/>
            <person name="Miettinen O."/>
            <person name="Hibbett D.S."/>
            <person name="Nagy L.G."/>
        </authorList>
    </citation>
    <scope>NUCLEOTIDE SEQUENCE [LARGE SCALE GENOMIC DNA]</scope>
    <source>
        <strain evidence="2 3">HHB13444</strain>
    </source>
</reference>
<dbReference type="InterPro" id="IPR011333">
    <property type="entry name" value="SKP1/BTB/POZ_sf"/>
</dbReference>
<evidence type="ECO:0000313" key="2">
    <source>
        <dbReference type="EMBL" id="TFK83471.1"/>
    </source>
</evidence>
<name>A0A5C3P1V5_9APHY</name>
<accession>A0A5C3P1V5</accession>
<keyword evidence="3" id="KW-1185">Reference proteome</keyword>
<dbReference type="Gene3D" id="3.30.710.10">
    <property type="entry name" value="Potassium Channel Kv1.1, Chain A"/>
    <property type="match status" value="1"/>
</dbReference>